<protein>
    <submittedName>
        <fullName evidence="1">Uncharacterized protein</fullName>
    </submittedName>
</protein>
<gene>
    <name evidence="1" type="ORF">GGP99_000174</name>
</gene>
<evidence type="ECO:0000313" key="2">
    <source>
        <dbReference type="Proteomes" id="UP001155110"/>
    </source>
</evidence>
<evidence type="ECO:0000313" key="1">
    <source>
        <dbReference type="EMBL" id="MCS4156243.1"/>
    </source>
</evidence>
<proteinExistence type="predicted"/>
<dbReference type="EMBL" id="JANTZM010000001">
    <property type="protein sequence ID" value="MCS4156243.1"/>
    <property type="molecule type" value="Genomic_DNA"/>
</dbReference>
<dbReference type="Proteomes" id="UP001155110">
    <property type="component" value="Unassembled WGS sequence"/>
</dbReference>
<reference evidence="1" key="1">
    <citation type="submission" date="2022-08" db="EMBL/GenBank/DDBJ databases">
        <title>Genomic Encyclopedia of Type Strains, Phase V (KMG-V): Genome sequencing to study the core and pangenomes of soil and plant-associated prokaryotes.</title>
        <authorList>
            <person name="Whitman W."/>
        </authorList>
    </citation>
    <scope>NUCLEOTIDE SEQUENCE</scope>
    <source>
        <strain evidence="1">SP3002</strain>
    </source>
</reference>
<comment type="caution">
    <text evidence="1">The sequence shown here is derived from an EMBL/GenBank/DDBJ whole genome shotgun (WGS) entry which is preliminary data.</text>
</comment>
<dbReference type="RefSeq" id="WP_259059722.1">
    <property type="nucleotide sequence ID" value="NZ_JANTZM010000001.1"/>
</dbReference>
<sequence>MKNDIERRAGEIEKIGVEDLMHGTSLIITDLSVPTDDGWLYQYPTGNLDVEGEDYLQMLDEFIGREAERVVAQGYEASETYLYDVTARFCDAKSEQSIVDHFKGNLSKAPDRDLEAWKKAVRGVYRRKPNSDLVDLIRNLGQDLEKAEVHTNNRGLDLVRWYQITGEVRHAVTHSEGVILSKVIEGLDRKEIRVLRKK</sequence>
<dbReference type="AlphaFoldDB" id="A0AAW5P2U5"/>
<accession>A0AAW5P2U5</accession>
<organism evidence="1 2">
    <name type="scientific">Salinibacter ruber</name>
    <dbReference type="NCBI Taxonomy" id="146919"/>
    <lineage>
        <taxon>Bacteria</taxon>
        <taxon>Pseudomonadati</taxon>
        <taxon>Rhodothermota</taxon>
        <taxon>Rhodothermia</taxon>
        <taxon>Rhodothermales</taxon>
        <taxon>Salinibacteraceae</taxon>
        <taxon>Salinibacter</taxon>
    </lineage>
</organism>
<name>A0AAW5P2U5_9BACT</name>